<sequence>MASPPHENPTKKSIYDEPKPRLILTEQPTRMDELVARSEKFAKDTVAETQRQIQNATDVWIGIEHRVRDNIRQTVAPEETVLPGLLYVGVAGLAGTIIARRRNIFMRAPFSFALATATSYYFLPQTTSRVAHKVGIYESELEGRFPALKDARASGQQVWSQSRDAVSGALRLVKGGLNQTTEQIQESANGVKQSLQLQAREFAQQATAAEKSLEAQVGDLRDKAVATENEMDRRVADASDKIVKPQLDGKH</sequence>
<comment type="function">
    <text evidence="1">Component of the MICOS complex, a large protein complex of the mitochondrial inner membrane that plays crucial roles in the maintenance of crista junctions, inner membrane architecture, and formation of contact sites to the outer membrane.</text>
</comment>
<feature type="region of interest" description="Disordered" evidence="3">
    <location>
        <begin position="1"/>
        <end position="21"/>
    </location>
</feature>
<reference evidence="4 5" key="1">
    <citation type="journal article" date="2017" name="Mycologia">
        <title>Bifiguratus adelaidae, gen. et sp. nov., a new member of Mucoromycotina in endophytic and soil-dwelling habitats.</title>
        <authorList>
            <person name="Torres-Cruz T.J."/>
            <person name="Billingsley Tobias T.L."/>
            <person name="Almatruk M."/>
            <person name="Hesse C."/>
            <person name="Kuske C.R."/>
            <person name="Desiro A."/>
            <person name="Benucci G.M."/>
            <person name="Bonito G."/>
            <person name="Stajich J.E."/>
            <person name="Dunlap C."/>
            <person name="Arnold A.E."/>
            <person name="Porras-Alfaro A."/>
        </authorList>
    </citation>
    <scope>NUCLEOTIDE SEQUENCE [LARGE SCALE GENOMIC DNA]</scope>
    <source>
        <strain evidence="4 5">AZ0501</strain>
    </source>
</reference>
<name>A0A261Y8A7_9FUNG</name>
<comment type="caution">
    <text evidence="4">The sequence shown here is derived from an EMBL/GenBank/DDBJ whole genome shotgun (WGS) entry which is preliminary data.</text>
</comment>
<dbReference type="InterPro" id="IPR033181">
    <property type="entry name" value="Mic26_fungi"/>
</dbReference>
<keyword evidence="2" id="KW-0175">Coiled coil</keyword>
<evidence type="ECO:0000313" key="4">
    <source>
        <dbReference type="EMBL" id="OZJ06866.1"/>
    </source>
</evidence>
<dbReference type="OrthoDB" id="2399148at2759"/>
<gene>
    <name evidence="4" type="ORF">BZG36_00211</name>
</gene>
<dbReference type="AlphaFoldDB" id="A0A261Y8A7"/>
<dbReference type="PANTHER" id="PTHR28268">
    <property type="entry name" value="MICOS SUBUNIT MIC26"/>
    <property type="match status" value="1"/>
</dbReference>
<dbReference type="GO" id="GO:0044284">
    <property type="term" value="C:mitochondrial crista junction"/>
    <property type="evidence" value="ECO:0007669"/>
    <property type="project" value="TreeGrafter"/>
</dbReference>
<feature type="region of interest" description="Disordered" evidence="3">
    <location>
        <begin position="231"/>
        <end position="251"/>
    </location>
</feature>
<dbReference type="EMBL" id="MVBO01000001">
    <property type="protein sequence ID" value="OZJ06866.1"/>
    <property type="molecule type" value="Genomic_DNA"/>
</dbReference>
<feature type="coiled-coil region" evidence="2">
    <location>
        <begin position="203"/>
        <end position="230"/>
    </location>
</feature>
<dbReference type="InterPro" id="IPR019166">
    <property type="entry name" value="MIC26/MIC27"/>
</dbReference>
<organism evidence="4 5">
    <name type="scientific">Bifiguratus adelaidae</name>
    <dbReference type="NCBI Taxonomy" id="1938954"/>
    <lineage>
        <taxon>Eukaryota</taxon>
        <taxon>Fungi</taxon>
        <taxon>Fungi incertae sedis</taxon>
        <taxon>Mucoromycota</taxon>
        <taxon>Mucoromycotina</taxon>
        <taxon>Endogonomycetes</taxon>
        <taxon>Endogonales</taxon>
        <taxon>Endogonales incertae sedis</taxon>
        <taxon>Bifiguratus</taxon>
    </lineage>
</organism>
<protein>
    <recommendedName>
        <fullName evidence="1">MICOS complex subunit</fullName>
    </recommendedName>
</protein>
<dbReference type="PANTHER" id="PTHR28268:SF1">
    <property type="entry name" value="MICOS SUBUNIT MIC26"/>
    <property type="match status" value="1"/>
</dbReference>
<keyword evidence="1" id="KW-0496">Mitochondrion</keyword>
<evidence type="ECO:0000256" key="2">
    <source>
        <dbReference type="SAM" id="Coils"/>
    </source>
</evidence>
<keyword evidence="1" id="KW-0999">Mitochondrion inner membrane</keyword>
<proteinExistence type="predicted"/>
<evidence type="ECO:0000256" key="3">
    <source>
        <dbReference type="SAM" id="MobiDB-lite"/>
    </source>
</evidence>
<accession>A0A261Y8A7</accession>
<keyword evidence="1" id="KW-0472">Membrane</keyword>
<evidence type="ECO:0000313" key="5">
    <source>
        <dbReference type="Proteomes" id="UP000242875"/>
    </source>
</evidence>
<evidence type="ECO:0000256" key="1">
    <source>
        <dbReference type="RuleBase" id="RU363021"/>
    </source>
</evidence>
<keyword evidence="5" id="KW-1185">Reference proteome</keyword>
<dbReference type="Pfam" id="PF09769">
    <property type="entry name" value="ApoO"/>
    <property type="match status" value="1"/>
</dbReference>
<comment type="subcellular location">
    <subcellularLocation>
        <location evidence="1">Mitochondrion inner membrane</location>
    </subcellularLocation>
</comment>
<dbReference type="Proteomes" id="UP000242875">
    <property type="component" value="Unassembled WGS sequence"/>
</dbReference>
<dbReference type="GO" id="GO:0042407">
    <property type="term" value="P:cristae formation"/>
    <property type="evidence" value="ECO:0007669"/>
    <property type="project" value="InterPro"/>
</dbReference>
<dbReference type="GO" id="GO:0061617">
    <property type="term" value="C:MICOS complex"/>
    <property type="evidence" value="ECO:0007669"/>
    <property type="project" value="UniProtKB-UniRule"/>
</dbReference>
<comment type="subunit">
    <text evidence="1">Component of the mitochondrial contact site and cristae organizing system (MICOS) complex.</text>
</comment>
<feature type="compositionally biased region" description="Basic and acidic residues" evidence="3">
    <location>
        <begin position="8"/>
        <end position="20"/>
    </location>
</feature>